<dbReference type="OrthoDB" id="9983560at2759"/>
<dbReference type="Pfam" id="PF04248">
    <property type="entry name" value="NTP_transf_9"/>
    <property type="match status" value="2"/>
</dbReference>
<dbReference type="GO" id="GO:0071949">
    <property type="term" value="F:FAD binding"/>
    <property type="evidence" value="ECO:0007669"/>
    <property type="project" value="InterPro"/>
</dbReference>
<accession>A0A9P5BL49</accession>
<evidence type="ECO:0000313" key="3">
    <source>
        <dbReference type="EMBL" id="KAF4500701.1"/>
    </source>
</evidence>
<dbReference type="Pfam" id="PF01565">
    <property type="entry name" value="FAD_binding_4"/>
    <property type="match status" value="1"/>
</dbReference>
<organism evidence="3 4">
    <name type="scientific">Fusarium agapanthi</name>
    <dbReference type="NCBI Taxonomy" id="1803897"/>
    <lineage>
        <taxon>Eukaryota</taxon>
        <taxon>Fungi</taxon>
        <taxon>Dikarya</taxon>
        <taxon>Ascomycota</taxon>
        <taxon>Pezizomycotina</taxon>
        <taxon>Sordariomycetes</taxon>
        <taxon>Hypocreomycetidae</taxon>
        <taxon>Hypocreales</taxon>
        <taxon>Nectriaceae</taxon>
        <taxon>Fusarium</taxon>
        <taxon>Fusarium fujikuroi species complex</taxon>
    </lineage>
</organism>
<dbReference type="Gene3D" id="3.30.465.10">
    <property type="match status" value="1"/>
</dbReference>
<feature type="chain" id="PRO_5040360239" description="FAD-binding PCMH-type domain-containing protein" evidence="1">
    <location>
        <begin position="18"/>
        <end position="717"/>
    </location>
</feature>
<keyword evidence="1" id="KW-0732">Signal</keyword>
<feature type="domain" description="FAD-binding PCMH-type" evidence="2">
    <location>
        <begin position="117"/>
        <end position="297"/>
    </location>
</feature>
<dbReference type="InterPro" id="IPR036318">
    <property type="entry name" value="FAD-bd_PCMH-like_sf"/>
</dbReference>
<dbReference type="Proteomes" id="UP000737391">
    <property type="component" value="Unassembled WGS sequence"/>
</dbReference>
<dbReference type="Gene3D" id="2.170.150.40">
    <property type="entry name" value="Domain of unknown function (DUF427)"/>
    <property type="match status" value="2"/>
</dbReference>
<dbReference type="PROSITE" id="PS51387">
    <property type="entry name" value="FAD_PCMH"/>
    <property type="match status" value="1"/>
</dbReference>
<proteinExistence type="predicted"/>
<dbReference type="SUPFAM" id="SSF56176">
    <property type="entry name" value="FAD-binding/transporter-associated domain-like"/>
    <property type="match status" value="1"/>
</dbReference>
<evidence type="ECO:0000313" key="4">
    <source>
        <dbReference type="Proteomes" id="UP000737391"/>
    </source>
</evidence>
<evidence type="ECO:0000259" key="2">
    <source>
        <dbReference type="PROSITE" id="PS51387"/>
    </source>
</evidence>
<comment type="caution">
    <text evidence="3">The sequence shown here is derived from an EMBL/GenBank/DDBJ whole genome shotgun (WGS) entry which is preliminary data.</text>
</comment>
<dbReference type="PANTHER" id="PTHR34310">
    <property type="entry name" value="DUF427 DOMAIN PROTEIN (AFU_ORTHOLOGUE AFUA_3G02220)"/>
    <property type="match status" value="1"/>
</dbReference>
<dbReference type="PANTHER" id="PTHR34310:SF9">
    <property type="entry name" value="BLR5716 PROTEIN"/>
    <property type="match status" value="1"/>
</dbReference>
<dbReference type="InterPro" id="IPR007361">
    <property type="entry name" value="DUF427"/>
</dbReference>
<keyword evidence="4" id="KW-1185">Reference proteome</keyword>
<dbReference type="InterPro" id="IPR006094">
    <property type="entry name" value="Oxid_FAD_bind_N"/>
</dbReference>
<dbReference type="EMBL" id="LUFC02000177">
    <property type="protein sequence ID" value="KAF4500701.1"/>
    <property type="molecule type" value="Genomic_DNA"/>
</dbReference>
<gene>
    <name evidence="3" type="ORF">FAGAP_3132</name>
</gene>
<dbReference type="InterPro" id="IPR016166">
    <property type="entry name" value="FAD-bd_PCMH"/>
</dbReference>
<name>A0A9P5BL49_9HYPO</name>
<evidence type="ECO:0000256" key="1">
    <source>
        <dbReference type="SAM" id="SignalP"/>
    </source>
</evidence>
<dbReference type="InterPro" id="IPR038694">
    <property type="entry name" value="DUF427_sf"/>
</dbReference>
<dbReference type="InterPro" id="IPR016169">
    <property type="entry name" value="FAD-bd_PCMH_sub2"/>
</dbReference>
<dbReference type="AlphaFoldDB" id="A0A9P5BL49"/>
<sequence>MMRLFALPLCSAGLVSSAEPPRRKLSPFDATWPVDAEWAAFNNSISGSLIKTCPAASSCCKTNPFDAPLNCNIVEASWTQSTFHANLPESISAPLYANNSCLPPGALGYNKTLGCHLGGYPSYVVNVTSDEQIALAVKWASERNIRIVVKGTGHDLSGRSSGAQSLSIWTRHMQRVEFDPNWIVPGANKTDTVLIAASGLTHGNAVGHALKHGHVIVSGNDATVGLGGHIQGGGHGPLSSTFGLAADNIYQVRVVTTQGHILTADVTQNLDLLWAIRGGGAGQYGIVTEYGFFEALNAGGSNQAGAYSMPSSRLLGRRETSEINQEKLISYLKRMLTNSDPEKSGMVVIGLQGGPGPARTPRSMRGALLPAWRSTYLHTMSYSLTFDTTITPAETLAKGARDLNASKEKLWQEWAPDTGAYINEANPYNPAFKKDFYGAFYHRLLAVKANMGSASGFVELAQSLIEHGPRKTMQTSRRIRAVHNHTTIVDTTHGVYVWEHDSFPTIYVPAVDVKNAKLVDKKKISVELKERAAIAQLVIPAHDSIKEAKIDNIVHFFQDVTLGALSDMVRIEFRSIDQWFEEDEPIFVHAKDPFKRVDILHSTRSVEVKVNGRTVAKATSSMHLLETGLPTRYYLPLSAVDQTVLSKSPVRSKCPYKGEAEYYNIVIDETTFENLVWYYNHPTLESAAIARLVCFYNEKVDIILDGELQERPRTKFA</sequence>
<feature type="signal peptide" evidence="1">
    <location>
        <begin position="1"/>
        <end position="17"/>
    </location>
</feature>
<reference evidence="3" key="1">
    <citation type="submission" date="2020-01" db="EMBL/GenBank/DDBJ databases">
        <title>Identification and distribution of gene clusters putatively required for synthesis of sphingolipid metabolism inhibitors in phylogenetically diverse species of the filamentous fungus Fusarium.</title>
        <authorList>
            <person name="Kim H.-S."/>
            <person name="Busman M."/>
            <person name="Brown D.W."/>
            <person name="Divon H."/>
            <person name="Uhlig S."/>
            <person name="Proctor R.H."/>
        </authorList>
    </citation>
    <scope>NUCLEOTIDE SEQUENCE</scope>
    <source>
        <strain evidence="3">NRRL 31653</strain>
    </source>
</reference>
<protein>
    <recommendedName>
        <fullName evidence="2">FAD-binding PCMH-type domain-containing protein</fullName>
    </recommendedName>
</protein>